<keyword evidence="2 5" id="KW-0456">Lyase</keyword>
<protein>
    <submittedName>
        <fullName evidence="5">Alginate lyase family protein</fullName>
    </submittedName>
</protein>
<evidence type="ECO:0000259" key="4">
    <source>
        <dbReference type="Pfam" id="PF05426"/>
    </source>
</evidence>
<evidence type="ECO:0000256" key="3">
    <source>
        <dbReference type="SAM" id="SignalP"/>
    </source>
</evidence>
<proteinExistence type="predicted"/>
<dbReference type="SUPFAM" id="SSF48230">
    <property type="entry name" value="Chondroitin AC/alginate lyase"/>
    <property type="match status" value="1"/>
</dbReference>
<dbReference type="EMBL" id="JBHSJJ010000006">
    <property type="protein sequence ID" value="MFC4872520.1"/>
    <property type="molecule type" value="Genomic_DNA"/>
</dbReference>
<sequence length="407" mass="45331">MKNCSIMSGYGLYLAVSALILWCAPAHAQYGDLILKDPQVVQKVVAKYQSGNINSAATIKNLVGNADARLQEGPFSVTLKTQLPPSGDIHDYMSMGPYWWPDPEKEDGLPYIRKDGEINPEYFDYKDKEQLGKLMNALTDLSHGFVLTGEEKYAAHAIGLLQAWFLDPETKMNPNLNFAQCIPGVTEGRGIGIIDTRRFADLPDIIHFLERSAHWSPEIGDNMKGWIGEYLDWLVNSQHGKDEAIHGNNHTTWYFAQTVPLALYLGRDAQADSLAQAGLPLILDVMIEGDGSQPKELARTKSWDYSSMNLFGMYQFALACEHLGMDLWNYTNGNGGGLKAALDYLVSYADGENKWGFEQITPMDPAKIIPCLHIAAVKFGEQDYEAIAEKLSGSEKDFSFMDWAVNK</sequence>
<name>A0ABV9T1C1_9BACT</name>
<gene>
    <name evidence="5" type="ORF">ACFPFU_12545</name>
</gene>
<dbReference type="Pfam" id="PF05426">
    <property type="entry name" value="Alginate_lyase"/>
    <property type="match status" value="1"/>
</dbReference>
<accession>A0ABV9T1C1</accession>
<comment type="caution">
    <text evidence="5">The sequence shown here is derived from an EMBL/GenBank/DDBJ whole genome shotgun (WGS) entry which is preliminary data.</text>
</comment>
<reference evidence="6" key="1">
    <citation type="journal article" date="2019" name="Int. J. Syst. Evol. Microbiol.">
        <title>The Global Catalogue of Microorganisms (GCM) 10K type strain sequencing project: providing services to taxonomists for standard genome sequencing and annotation.</title>
        <authorList>
            <consortium name="The Broad Institute Genomics Platform"/>
            <consortium name="The Broad Institute Genome Sequencing Center for Infectious Disease"/>
            <person name="Wu L."/>
            <person name="Ma J."/>
        </authorList>
    </citation>
    <scope>NUCLEOTIDE SEQUENCE [LARGE SCALE GENOMIC DNA]</scope>
    <source>
        <strain evidence="6">CGMCC 4.7466</strain>
    </source>
</reference>
<dbReference type="InterPro" id="IPR008929">
    <property type="entry name" value="Chondroitin_lyas"/>
</dbReference>
<dbReference type="GO" id="GO:0016829">
    <property type="term" value="F:lyase activity"/>
    <property type="evidence" value="ECO:0007669"/>
    <property type="project" value="UniProtKB-KW"/>
</dbReference>
<evidence type="ECO:0000256" key="2">
    <source>
        <dbReference type="ARBA" id="ARBA00023239"/>
    </source>
</evidence>
<feature type="chain" id="PRO_5047264497" evidence="3">
    <location>
        <begin position="29"/>
        <end position="407"/>
    </location>
</feature>
<dbReference type="Gene3D" id="1.50.10.100">
    <property type="entry name" value="Chondroitin AC/alginate lyase"/>
    <property type="match status" value="1"/>
</dbReference>
<evidence type="ECO:0000256" key="1">
    <source>
        <dbReference type="ARBA" id="ARBA00022729"/>
    </source>
</evidence>
<dbReference type="InterPro" id="IPR008397">
    <property type="entry name" value="Alginate_lyase_dom"/>
</dbReference>
<feature type="signal peptide" evidence="3">
    <location>
        <begin position="1"/>
        <end position="28"/>
    </location>
</feature>
<evidence type="ECO:0000313" key="6">
    <source>
        <dbReference type="Proteomes" id="UP001595818"/>
    </source>
</evidence>
<keyword evidence="1 3" id="KW-0732">Signal</keyword>
<keyword evidence="6" id="KW-1185">Reference proteome</keyword>
<feature type="domain" description="Alginate lyase" evidence="4">
    <location>
        <begin position="76"/>
        <end position="355"/>
    </location>
</feature>
<dbReference type="Proteomes" id="UP001595818">
    <property type="component" value="Unassembled WGS sequence"/>
</dbReference>
<dbReference type="RefSeq" id="WP_377064979.1">
    <property type="nucleotide sequence ID" value="NZ_JBHSJJ010000006.1"/>
</dbReference>
<evidence type="ECO:0000313" key="5">
    <source>
        <dbReference type="EMBL" id="MFC4872520.1"/>
    </source>
</evidence>
<organism evidence="5 6">
    <name type="scientific">Negadavirga shengliensis</name>
    <dbReference type="NCBI Taxonomy" id="1389218"/>
    <lineage>
        <taxon>Bacteria</taxon>
        <taxon>Pseudomonadati</taxon>
        <taxon>Bacteroidota</taxon>
        <taxon>Cytophagia</taxon>
        <taxon>Cytophagales</taxon>
        <taxon>Cyclobacteriaceae</taxon>
        <taxon>Negadavirga</taxon>
    </lineage>
</organism>